<dbReference type="EMBL" id="CP126116">
    <property type="protein sequence ID" value="WHZ57863.1"/>
    <property type="molecule type" value="Genomic_DNA"/>
</dbReference>
<organism evidence="1 2">
    <name type="scientific">Metabacillus hrfriensis</name>
    <dbReference type="NCBI Taxonomy" id="3048891"/>
    <lineage>
        <taxon>Bacteria</taxon>
        <taxon>Bacillati</taxon>
        <taxon>Bacillota</taxon>
        <taxon>Bacilli</taxon>
        <taxon>Bacillales</taxon>
        <taxon>Bacillaceae</taxon>
        <taxon>Metabacillus</taxon>
    </lineage>
</organism>
<name>A0ACD4RBY3_9BACI</name>
<sequence>MMKTSVWNQLKSYQSTETVQKFLEKSYKKNQQTAPAELSYQNSYPFVYHLKHAENFYLSSACAALPVQPMLLFYGMSQLMKACILTADPEYPATSSVLAHGVSTRKRKKQHYRFLQDEVKIQRNGLFAHTASHLFKLEHVENDKYTMHELLKRIPEISDLFTRHKQKNVHFRTKYENKQLHIPVEAAASYHMTPGRLLEYFDYHFQLSRGNHSENIITCYPPDHFSAFYSLPFLYNGQTGEYTLPASMNDLAGLPEFMAHYLLLYNLSMISRYETEWWYELMLSHSQDDYVFIVRFLEVTKEKIPQFALMFLNELWEKG</sequence>
<reference evidence="2" key="1">
    <citation type="journal article" date="2025" name="Aquaculture">
        <title>Assessment of the bioflocculant production and safety properties of Metabacillus hrfriensis sp. nov. based on phenotypic and whole-genome sequencing analysis.</title>
        <authorList>
            <person name="Zhang R."/>
            <person name="Zhao Z."/>
            <person name="Luo L."/>
            <person name="Wang S."/>
            <person name="Guo K."/>
            <person name="Xu W."/>
        </authorList>
    </citation>
    <scope>NUCLEOTIDE SEQUENCE [LARGE SCALE GENOMIC DNA]</scope>
    <source>
        <strain evidence="2">CT-WN-B3</strain>
    </source>
</reference>
<protein>
    <submittedName>
        <fullName evidence="1">YaaC family protein</fullName>
    </submittedName>
</protein>
<dbReference type="Proteomes" id="UP001226091">
    <property type="component" value="Chromosome"/>
</dbReference>
<evidence type="ECO:0000313" key="2">
    <source>
        <dbReference type="Proteomes" id="UP001226091"/>
    </source>
</evidence>
<accession>A0ACD4RBY3</accession>
<keyword evidence="2" id="KW-1185">Reference proteome</keyword>
<evidence type="ECO:0000313" key="1">
    <source>
        <dbReference type="EMBL" id="WHZ57863.1"/>
    </source>
</evidence>
<proteinExistence type="predicted"/>
<gene>
    <name evidence="1" type="ORF">QLQ22_00080</name>
</gene>